<dbReference type="Pfam" id="PF13365">
    <property type="entry name" value="Trypsin_2"/>
    <property type="match status" value="1"/>
</dbReference>
<dbReference type="AlphaFoldDB" id="A0A150TWU5"/>
<accession>A0A150TWU5</accession>
<dbReference type="Gene3D" id="2.40.10.10">
    <property type="entry name" value="Trypsin-like serine proteases"/>
    <property type="match status" value="2"/>
</dbReference>
<evidence type="ECO:0000313" key="2">
    <source>
        <dbReference type="Proteomes" id="UP000075502"/>
    </source>
</evidence>
<evidence type="ECO:0000313" key="1">
    <source>
        <dbReference type="EMBL" id="KYG09189.1"/>
    </source>
</evidence>
<name>A0A150TWU5_SORCE</name>
<gene>
    <name evidence="1" type="ORF">BE21_19375</name>
</gene>
<dbReference type="InterPro" id="IPR009003">
    <property type="entry name" value="Peptidase_S1_PA"/>
</dbReference>
<dbReference type="Proteomes" id="UP000075502">
    <property type="component" value="Unassembled WGS sequence"/>
</dbReference>
<dbReference type="EMBL" id="JEME01000755">
    <property type="protein sequence ID" value="KYG09189.1"/>
    <property type="molecule type" value="Genomic_DNA"/>
</dbReference>
<feature type="non-terminal residue" evidence="1">
    <location>
        <position position="1"/>
    </location>
</feature>
<proteinExistence type="predicted"/>
<protein>
    <recommendedName>
        <fullName evidence="3">Serine protease</fullName>
    </recommendedName>
</protein>
<reference evidence="1 2" key="1">
    <citation type="submission" date="2014-02" db="EMBL/GenBank/DDBJ databases">
        <title>The small core and large imbalanced accessory genome model reveals a collaborative survival strategy of Sorangium cellulosum strains in nature.</title>
        <authorList>
            <person name="Han K."/>
            <person name="Peng R."/>
            <person name="Blom J."/>
            <person name="Li Y.-Z."/>
        </authorList>
    </citation>
    <scope>NUCLEOTIDE SEQUENCE [LARGE SCALE GENOMIC DNA]</scope>
    <source>
        <strain evidence="1 2">So0007-03</strain>
    </source>
</reference>
<evidence type="ECO:0008006" key="3">
    <source>
        <dbReference type="Google" id="ProtNLM"/>
    </source>
</evidence>
<comment type="caution">
    <text evidence="1">The sequence shown here is derived from an EMBL/GenBank/DDBJ whole genome shotgun (WGS) entry which is preliminary data.</text>
</comment>
<sequence>PAARAALAALLEHGAALLRSRGAAIDAAPLTDHDRDALVALYIVYGRPAVPVRNDQLQRIPVGWELLDGWRDPIQGALPSLGRIELRAPDGRRAPIGTGFLVAPELVMTARHVADDLRPEGAPPPRPGDRIDPAVGAQIDWRAEADNPDAFARFRIVELTWAHPEEDVALLRLSREGAEPAHARMPLPLPLCSAAPAQLDGALVFTGGYPVGGGEGALSWQRLQDIFPGVLGTKRLQPGKLLAPAWSAHRLQHDCSTLGGSSGAPLFLLERHRPLVIGVHVAGAPFTANVAAPTWRMRDALPRELLHTGAPGHGGIGFAPDPLGAGGA</sequence>
<dbReference type="SUPFAM" id="SSF50494">
    <property type="entry name" value="Trypsin-like serine proteases"/>
    <property type="match status" value="1"/>
</dbReference>
<dbReference type="InterPro" id="IPR043504">
    <property type="entry name" value="Peptidase_S1_PA_chymotrypsin"/>
</dbReference>
<organism evidence="1 2">
    <name type="scientific">Sorangium cellulosum</name>
    <name type="common">Polyangium cellulosum</name>
    <dbReference type="NCBI Taxonomy" id="56"/>
    <lineage>
        <taxon>Bacteria</taxon>
        <taxon>Pseudomonadati</taxon>
        <taxon>Myxococcota</taxon>
        <taxon>Polyangia</taxon>
        <taxon>Polyangiales</taxon>
        <taxon>Polyangiaceae</taxon>
        <taxon>Sorangium</taxon>
    </lineage>
</organism>